<organism evidence="2 3">
    <name type="scientific">Rhizobium herbae</name>
    <dbReference type="NCBI Taxonomy" id="508661"/>
    <lineage>
        <taxon>Bacteria</taxon>
        <taxon>Pseudomonadati</taxon>
        <taxon>Pseudomonadota</taxon>
        <taxon>Alphaproteobacteria</taxon>
        <taxon>Hyphomicrobiales</taxon>
        <taxon>Rhizobiaceae</taxon>
        <taxon>Rhizobium/Agrobacterium group</taxon>
        <taxon>Rhizobium</taxon>
    </lineage>
</organism>
<feature type="compositionally biased region" description="Basic residues" evidence="1">
    <location>
        <begin position="23"/>
        <end position="34"/>
    </location>
</feature>
<proteinExistence type="predicted"/>
<name>A0ABS4EUB2_9HYPH</name>
<evidence type="ECO:0000256" key="1">
    <source>
        <dbReference type="SAM" id="MobiDB-lite"/>
    </source>
</evidence>
<accession>A0ABS4EUB2</accession>
<feature type="region of interest" description="Disordered" evidence="1">
    <location>
        <begin position="1"/>
        <end position="98"/>
    </location>
</feature>
<evidence type="ECO:0000313" key="3">
    <source>
        <dbReference type="Proteomes" id="UP000823786"/>
    </source>
</evidence>
<evidence type="ECO:0000313" key="2">
    <source>
        <dbReference type="EMBL" id="MBP1861515.1"/>
    </source>
</evidence>
<feature type="compositionally biased region" description="Polar residues" evidence="1">
    <location>
        <begin position="1"/>
        <end position="19"/>
    </location>
</feature>
<dbReference type="Proteomes" id="UP000823786">
    <property type="component" value="Unassembled WGS sequence"/>
</dbReference>
<gene>
    <name evidence="2" type="ORF">J2Z75_005044</name>
</gene>
<dbReference type="EMBL" id="JAGGJV010000011">
    <property type="protein sequence ID" value="MBP1861515.1"/>
    <property type="molecule type" value="Genomic_DNA"/>
</dbReference>
<dbReference type="RefSeq" id="WP_209855908.1">
    <property type="nucleotide sequence ID" value="NZ_JAGGJV010000011.1"/>
</dbReference>
<protein>
    <submittedName>
        <fullName evidence="2">Transposase</fullName>
    </submittedName>
</protein>
<keyword evidence="3" id="KW-1185">Reference proteome</keyword>
<comment type="caution">
    <text evidence="2">The sequence shown here is derived from an EMBL/GenBank/DDBJ whole genome shotgun (WGS) entry which is preliminary data.</text>
</comment>
<sequence>MADDTNFTPAVDTASTEASPKTKEKKTRAPRKPKAAAEAVADTSVSTPVKKTRGPAKKAVATSVPVAAEPAAKAPAPAKKARAAKAQPAKRTPKVAAAPVDTDGFADLLKLEEENQKLRKELSGKLRAENADLRKKLGLA</sequence>
<reference evidence="2 3" key="1">
    <citation type="submission" date="2021-03" db="EMBL/GenBank/DDBJ databases">
        <title>Genomic Encyclopedia of Type Strains, Phase IV (KMG-IV): sequencing the most valuable type-strain genomes for metagenomic binning, comparative biology and taxonomic classification.</title>
        <authorList>
            <person name="Goeker M."/>
        </authorList>
    </citation>
    <scope>NUCLEOTIDE SEQUENCE [LARGE SCALE GENOMIC DNA]</scope>
    <source>
        <strain evidence="2 3">DSM 26427</strain>
    </source>
</reference>
<feature type="compositionally biased region" description="Low complexity" evidence="1">
    <location>
        <begin position="65"/>
        <end position="90"/>
    </location>
</feature>